<dbReference type="EMBL" id="KN818522">
    <property type="protein sequence ID" value="KIL55392.1"/>
    <property type="molecule type" value="Genomic_DNA"/>
</dbReference>
<dbReference type="HOGENOM" id="CLU_180476_1_1_1"/>
<keyword evidence="2" id="KW-1185">Reference proteome</keyword>
<dbReference type="Proteomes" id="UP000054549">
    <property type="component" value="Unassembled WGS sequence"/>
</dbReference>
<organism evidence="1 2">
    <name type="scientific">Amanita muscaria (strain Koide BX008)</name>
    <dbReference type="NCBI Taxonomy" id="946122"/>
    <lineage>
        <taxon>Eukaryota</taxon>
        <taxon>Fungi</taxon>
        <taxon>Dikarya</taxon>
        <taxon>Basidiomycota</taxon>
        <taxon>Agaricomycotina</taxon>
        <taxon>Agaricomycetes</taxon>
        <taxon>Agaricomycetidae</taxon>
        <taxon>Agaricales</taxon>
        <taxon>Pluteineae</taxon>
        <taxon>Amanitaceae</taxon>
        <taxon>Amanita</taxon>
    </lineage>
</organism>
<feature type="non-terminal residue" evidence="1">
    <location>
        <position position="70"/>
    </location>
</feature>
<dbReference type="AlphaFoldDB" id="A0A0C2W2S5"/>
<evidence type="ECO:0000313" key="2">
    <source>
        <dbReference type="Proteomes" id="UP000054549"/>
    </source>
</evidence>
<name>A0A0C2W2S5_AMAMK</name>
<sequence length="70" mass="8215">IPREDDPETRQYYSCVMLALLKPWRTLNDLIGSSSSWAEALEEYLQKPSSLFARRFKENAQFYHDCKEAA</sequence>
<proteinExistence type="predicted"/>
<reference evidence="1 2" key="1">
    <citation type="submission" date="2014-04" db="EMBL/GenBank/DDBJ databases">
        <title>Evolutionary Origins and Diversification of the Mycorrhizal Mutualists.</title>
        <authorList>
            <consortium name="DOE Joint Genome Institute"/>
            <consortium name="Mycorrhizal Genomics Consortium"/>
            <person name="Kohler A."/>
            <person name="Kuo A."/>
            <person name="Nagy L.G."/>
            <person name="Floudas D."/>
            <person name="Copeland A."/>
            <person name="Barry K.W."/>
            <person name="Cichocki N."/>
            <person name="Veneault-Fourrey C."/>
            <person name="LaButti K."/>
            <person name="Lindquist E.A."/>
            <person name="Lipzen A."/>
            <person name="Lundell T."/>
            <person name="Morin E."/>
            <person name="Murat C."/>
            <person name="Riley R."/>
            <person name="Ohm R."/>
            <person name="Sun H."/>
            <person name="Tunlid A."/>
            <person name="Henrissat B."/>
            <person name="Grigoriev I.V."/>
            <person name="Hibbett D.S."/>
            <person name="Martin F."/>
        </authorList>
    </citation>
    <scope>NUCLEOTIDE SEQUENCE [LARGE SCALE GENOMIC DNA]</scope>
    <source>
        <strain evidence="1 2">Koide BX008</strain>
    </source>
</reference>
<accession>A0A0C2W2S5</accession>
<gene>
    <name evidence="1" type="ORF">M378DRAFT_47934</name>
</gene>
<feature type="non-terminal residue" evidence="1">
    <location>
        <position position="1"/>
    </location>
</feature>
<dbReference type="OrthoDB" id="2605670at2759"/>
<dbReference type="InParanoid" id="A0A0C2W2S5"/>
<evidence type="ECO:0000313" key="1">
    <source>
        <dbReference type="EMBL" id="KIL55392.1"/>
    </source>
</evidence>
<protein>
    <submittedName>
        <fullName evidence="1">Uncharacterized protein</fullName>
    </submittedName>
</protein>